<evidence type="ECO:0000313" key="2">
    <source>
        <dbReference type="EMBL" id="RAG85998.1"/>
    </source>
</evidence>
<gene>
    <name evidence="2" type="ORF">DN069_08825</name>
</gene>
<comment type="caution">
    <text evidence="2">The sequence shown here is derived from an EMBL/GenBank/DDBJ whole genome shotgun (WGS) entry which is preliminary data.</text>
</comment>
<dbReference type="AlphaFoldDB" id="A0A2X0JEJ2"/>
<dbReference type="SUPFAM" id="SSF48452">
    <property type="entry name" value="TPR-like"/>
    <property type="match status" value="1"/>
</dbReference>
<dbReference type="InterPro" id="IPR011990">
    <property type="entry name" value="TPR-like_helical_dom_sf"/>
</dbReference>
<dbReference type="SMART" id="SM00530">
    <property type="entry name" value="HTH_XRE"/>
    <property type="match status" value="1"/>
</dbReference>
<reference evidence="2 3" key="1">
    <citation type="submission" date="2018-06" db="EMBL/GenBank/DDBJ databases">
        <title>Streptacidiphilus pinicola sp. nov., isolated from pine grove soil.</title>
        <authorList>
            <person name="Roh S.G."/>
            <person name="Park S."/>
            <person name="Kim M.-K."/>
            <person name="Yun B.-R."/>
            <person name="Park J."/>
            <person name="Kim M.J."/>
            <person name="Kim Y.S."/>
            <person name="Kim S.B."/>
        </authorList>
    </citation>
    <scope>NUCLEOTIDE SEQUENCE [LARGE SCALE GENOMIC DNA]</scope>
    <source>
        <strain evidence="2 3">MMS16-CNU450</strain>
    </source>
</reference>
<feature type="domain" description="HTH cro/C1-type" evidence="1">
    <location>
        <begin position="1"/>
        <end position="45"/>
    </location>
</feature>
<dbReference type="Pfam" id="PF01381">
    <property type="entry name" value="HTH_3"/>
    <property type="match status" value="1"/>
</dbReference>
<dbReference type="InterPro" id="IPR010982">
    <property type="entry name" value="Lambda_DNA-bd_dom_sf"/>
</dbReference>
<dbReference type="InterPro" id="IPR001387">
    <property type="entry name" value="Cro/C1-type_HTH"/>
</dbReference>
<name>A0A2X0JEJ2_9ACTN</name>
<evidence type="ECO:0000259" key="1">
    <source>
        <dbReference type="PROSITE" id="PS50943"/>
    </source>
</evidence>
<accession>A0A2X0JEJ2</accession>
<sequence>MSQSELAGGEVSPSYISLIESGRRMPSEEIAQAIAERLGVPLSEFGVVPPAQANADERADLVRRLVVARSARAEGGSAFAAEELVTLVDEADSLGEDDVAWEASWELAETYGDLDQPVDRDAVLRRLLDDPLTNSSIRLRARVAAAIAELAQSRGRLPEAVRAAEQAVAAAAELDASALEWCRARLALIAAYTACDDLDRAGDALHDILDRLDELPTDRLRGLACWAAADLHVATGHPADAVPLLERAAELLPPRTDLRQSARLALTTVRVWLATDRPADAVDERLGWTRHAFSMVGTEADRVQLAAVEATVLARKGLFEEALSRADDVRPAPGLPPHELAESLLAAAEVQMAGGRAADGEKSCRRAAELFDETGTHRRAARAWRTLVGLVAERGER</sequence>
<dbReference type="SUPFAM" id="SSF47413">
    <property type="entry name" value="lambda repressor-like DNA-binding domains"/>
    <property type="match status" value="1"/>
</dbReference>
<dbReference type="OrthoDB" id="3675359at2"/>
<proteinExistence type="predicted"/>
<dbReference type="Proteomes" id="UP000248889">
    <property type="component" value="Unassembled WGS sequence"/>
</dbReference>
<organism evidence="2 3">
    <name type="scientific">Streptacidiphilus pinicola</name>
    <dbReference type="NCBI Taxonomy" id="2219663"/>
    <lineage>
        <taxon>Bacteria</taxon>
        <taxon>Bacillati</taxon>
        <taxon>Actinomycetota</taxon>
        <taxon>Actinomycetes</taxon>
        <taxon>Kitasatosporales</taxon>
        <taxon>Streptomycetaceae</taxon>
        <taxon>Streptacidiphilus</taxon>
    </lineage>
</organism>
<evidence type="ECO:0000313" key="3">
    <source>
        <dbReference type="Proteomes" id="UP000248889"/>
    </source>
</evidence>
<dbReference type="CDD" id="cd00093">
    <property type="entry name" value="HTH_XRE"/>
    <property type="match status" value="1"/>
</dbReference>
<keyword evidence="3" id="KW-1185">Reference proteome</keyword>
<dbReference type="EMBL" id="QKYN01000035">
    <property type="protein sequence ID" value="RAG85998.1"/>
    <property type="molecule type" value="Genomic_DNA"/>
</dbReference>
<dbReference type="Gene3D" id="1.25.40.10">
    <property type="entry name" value="Tetratricopeptide repeat domain"/>
    <property type="match status" value="1"/>
</dbReference>
<dbReference type="PROSITE" id="PS50943">
    <property type="entry name" value="HTH_CROC1"/>
    <property type="match status" value="1"/>
</dbReference>
<dbReference type="GO" id="GO:0003677">
    <property type="term" value="F:DNA binding"/>
    <property type="evidence" value="ECO:0007669"/>
    <property type="project" value="InterPro"/>
</dbReference>
<protein>
    <submittedName>
        <fullName evidence="2">Transcriptional regulator</fullName>
    </submittedName>
</protein>
<dbReference type="Gene3D" id="1.10.260.40">
    <property type="entry name" value="lambda repressor-like DNA-binding domains"/>
    <property type="match status" value="1"/>
</dbReference>